<dbReference type="Proteomes" id="UP000800097">
    <property type="component" value="Unassembled WGS sequence"/>
</dbReference>
<gene>
    <name evidence="2" type="ORF">EI97DRAFT_443387</name>
</gene>
<dbReference type="RefSeq" id="XP_033652676.1">
    <property type="nucleotide sequence ID" value="XM_033799821.1"/>
</dbReference>
<feature type="chain" id="PRO_5025476278" evidence="1">
    <location>
        <begin position="28"/>
        <end position="412"/>
    </location>
</feature>
<evidence type="ECO:0000313" key="3">
    <source>
        <dbReference type="Proteomes" id="UP000800097"/>
    </source>
</evidence>
<dbReference type="AlphaFoldDB" id="A0A6A6JFM9"/>
<evidence type="ECO:0000313" key="2">
    <source>
        <dbReference type="EMBL" id="KAF2275137.1"/>
    </source>
</evidence>
<keyword evidence="1" id="KW-0732">Signal</keyword>
<feature type="signal peptide" evidence="1">
    <location>
        <begin position="1"/>
        <end position="27"/>
    </location>
</feature>
<protein>
    <submittedName>
        <fullName evidence="2">Uncharacterized protein</fullName>
    </submittedName>
</protein>
<dbReference type="GeneID" id="54552996"/>
<sequence>MVNPTLLALWQMLPGTILYLPPAGTIGMDSVIYHQVDEGFRFFGHPVLILHADSATEIVDVVPVVTLRGSALDAARAAAGNHIWHEYILIHQAWNNDDFAAMESDPDVKAFQKVYLGRHSFRTREKHWVMPEVMFKIEATYLHGYPFEPANQRPQSLPNPRYYLSSQSLARMQSVAGYYHSHLPYTEPVSRLPLQEPPLVGHVYRLSEAGETKNVYLLQAQTYSPAEKPLGRPILVTHVDVLLGGVANDGPKTAVRGFLITDFSFGSIDRTIPRGGVNSERIRTQYLPIEGPHSELHDRLPAVTLARDSPRFRKAQYIHVLKLLRVEVNELKGLTAVGAPEVHFEEETVHALLEWHQALRMGPGTSFYHERRHVLEQQGLAGLLNVQVQGEAAQITLAHADIANSGPNIGRN</sequence>
<proteinExistence type="predicted"/>
<dbReference type="EMBL" id="ML986498">
    <property type="protein sequence ID" value="KAF2275137.1"/>
    <property type="molecule type" value="Genomic_DNA"/>
</dbReference>
<evidence type="ECO:0000256" key="1">
    <source>
        <dbReference type="SAM" id="SignalP"/>
    </source>
</evidence>
<name>A0A6A6JFM9_WESOR</name>
<keyword evidence="3" id="KW-1185">Reference proteome</keyword>
<reference evidence="2" key="1">
    <citation type="journal article" date="2020" name="Stud. Mycol.">
        <title>101 Dothideomycetes genomes: a test case for predicting lifestyles and emergence of pathogens.</title>
        <authorList>
            <person name="Haridas S."/>
            <person name="Albert R."/>
            <person name="Binder M."/>
            <person name="Bloem J."/>
            <person name="Labutti K."/>
            <person name="Salamov A."/>
            <person name="Andreopoulos B."/>
            <person name="Baker S."/>
            <person name="Barry K."/>
            <person name="Bills G."/>
            <person name="Bluhm B."/>
            <person name="Cannon C."/>
            <person name="Castanera R."/>
            <person name="Culley D."/>
            <person name="Daum C."/>
            <person name="Ezra D."/>
            <person name="Gonzalez J."/>
            <person name="Henrissat B."/>
            <person name="Kuo A."/>
            <person name="Liang C."/>
            <person name="Lipzen A."/>
            <person name="Lutzoni F."/>
            <person name="Magnuson J."/>
            <person name="Mondo S."/>
            <person name="Nolan M."/>
            <person name="Ohm R."/>
            <person name="Pangilinan J."/>
            <person name="Park H.-J."/>
            <person name="Ramirez L."/>
            <person name="Alfaro M."/>
            <person name="Sun H."/>
            <person name="Tritt A."/>
            <person name="Yoshinaga Y."/>
            <person name="Zwiers L.-H."/>
            <person name="Turgeon B."/>
            <person name="Goodwin S."/>
            <person name="Spatafora J."/>
            <person name="Crous P."/>
            <person name="Grigoriev I."/>
        </authorList>
    </citation>
    <scope>NUCLEOTIDE SEQUENCE</scope>
    <source>
        <strain evidence="2">CBS 379.55</strain>
    </source>
</reference>
<dbReference type="OrthoDB" id="3809969at2759"/>
<organism evidence="2 3">
    <name type="scientific">Westerdykella ornata</name>
    <dbReference type="NCBI Taxonomy" id="318751"/>
    <lineage>
        <taxon>Eukaryota</taxon>
        <taxon>Fungi</taxon>
        <taxon>Dikarya</taxon>
        <taxon>Ascomycota</taxon>
        <taxon>Pezizomycotina</taxon>
        <taxon>Dothideomycetes</taxon>
        <taxon>Pleosporomycetidae</taxon>
        <taxon>Pleosporales</taxon>
        <taxon>Sporormiaceae</taxon>
        <taxon>Westerdykella</taxon>
    </lineage>
</organism>
<accession>A0A6A6JFM9</accession>